<reference evidence="11 12" key="1">
    <citation type="submission" date="2019-02" db="EMBL/GenBank/DDBJ databases">
        <title>Genomic Encyclopedia of Type Strains, Phase IV (KMG-IV): sequencing the most valuable type-strain genomes for metagenomic binning, comparative biology and taxonomic classification.</title>
        <authorList>
            <person name="Goeker M."/>
        </authorList>
    </citation>
    <scope>NUCLEOTIDE SEQUENCE [LARGE SCALE GENOMIC DNA]</scope>
    <source>
        <strain evidence="11 12">DSM 16618</strain>
    </source>
</reference>
<comment type="caution">
    <text evidence="11">The sequence shown here is derived from an EMBL/GenBank/DDBJ whole genome shotgun (WGS) entry which is preliminary data.</text>
</comment>
<dbReference type="RefSeq" id="WP_165390035.1">
    <property type="nucleotide sequence ID" value="NZ_CBCSEB010000011.1"/>
</dbReference>
<evidence type="ECO:0000313" key="11">
    <source>
        <dbReference type="EMBL" id="RZS69613.1"/>
    </source>
</evidence>
<dbReference type="GO" id="GO:0045892">
    <property type="term" value="P:negative regulation of DNA-templated transcription"/>
    <property type="evidence" value="ECO:0007669"/>
    <property type="project" value="InterPro"/>
</dbReference>
<keyword evidence="5" id="KW-0805">Transcription regulation</keyword>
<accession>A0A4Q7MPH5</accession>
<evidence type="ECO:0000256" key="6">
    <source>
        <dbReference type="ARBA" id="ARBA00023163"/>
    </source>
</evidence>
<dbReference type="InterPro" id="IPR035890">
    <property type="entry name" value="Anti-sigma-28_factor_FlgM_sf"/>
</dbReference>
<gene>
    <name evidence="11" type="ORF">EV679_2217</name>
</gene>
<comment type="function">
    <text evidence="7">Responsible for the coupling of flagellin expression to flagellar assembly by preventing expression of the flagellin genes when a component of the middle class of proteins is defective. It negatively regulates flagellar genes by inhibiting the activity of FliA by directly binding to FliA.</text>
</comment>
<dbReference type="SUPFAM" id="SSF101498">
    <property type="entry name" value="Anti-sigma factor FlgM"/>
    <property type="match status" value="1"/>
</dbReference>
<dbReference type="Proteomes" id="UP000292039">
    <property type="component" value="Unassembled WGS sequence"/>
</dbReference>
<comment type="similarity">
    <text evidence="1">Belongs to the FlgM family.</text>
</comment>
<evidence type="ECO:0000256" key="2">
    <source>
        <dbReference type="ARBA" id="ARBA00017823"/>
    </source>
</evidence>
<dbReference type="InterPro" id="IPR031316">
    <property type="entry name" value="FlgM_C"/>
</dbReference>
<proteinExistence type="inferred from homology"/>
<dbReference type="InterPro" id="IPR007412">
    <property type="entry name" value="FlgM"/>
</dbReference>
<evidence type="ECO:0000256" key="8">
    <source>
        <dbReference type="ARBA" id="ARBA00030117"/>
    </source>
</evidence>
<dbReference type="AlphaFoldDB" id="A0A4Q7MPH5"/>
<feature type="domain" description="Anti-sigma-28 factor FlgM C-terminal" evidence="10">
    <location>
        <begin position="40"/>
        <end position="100"/>
    </location>
</feature>
<dbReference type="EMBL" id="SGWZ01000003">
    <property type="protein sequence ID" value="RZS69613.1"/>
    <property type="molecule type" value="Genomic_DNA"/>
</dbReference>
<keyword evidence="6" id="KW-0804">Transcription</keyword>
<sequence length="109" mass="10937">MIIPTNPLSNAPASAADSARERTPAASGRQEKTGAASAAVSISPSAASLSAASLDAARAPAEPPAAATGDVDTAKVERIILALRQGEYRMDTARIADGLLASAKDLLKP</sequence>
<evidence type="ECO:0000256" key="7">
    <source>
        <dbReference type="ARBA" id="ARBA00024739"/>
    </source>
</evidence>
<evidence type="ECO:0000256" key="5">
    <source>
        <dbReference type="ARBA" id="ARBA00023015"/>
    </source>
</evidence>
<name>A0A4Q7MPH5_9BURK</name>
<dbReference type="NCBIfam" id="TIGR03824">
    <property type="entry name" value="FlgM_jcvi"/>
    <property type="match status" value="1"/>
</dbReference>
<feature type="compositionally biased region" description="Polar residues" evidence="9">
    <location>
        <begin position="1"/>
        <end position="12"/>
    </location>
</feature>
<keyword evidence="4" id="KW-1005">Bacterial flagellum biogenesis</keyword>
<evidence type="ECO:0000256" key="4">
    <source>
        <dbReference type="ARBA" id="ARBA00022795"/>
    </source>
</evidence>
<organism evidence="11 12">
    <name type="scientific">Kerstersia gyiorum</name>
    <dbReference type="NCBI Taxonomy" id="206506"/>
    <lineage>
        <taxon>Bacteria</taxon>
        <taxon>Pseudomonadati</taxon>
        <taxon>Pseudomonadota</taxon>
        <taxon>Betaproteobacteria</taxon>
        <taxon>Burkholderiales</taxon>
        <taxon>Alcaligenaceae</taxon>
        <taxon>Kerstersia</taxon>
    </lineage>
</organism>
<dbReference type="Pfam" id="PF04316">
    <property type="entry name" value="FlgM"/>
    <property type="match status" value="1"/>
</dbReference>
<evidence type="ECO:0000256" key="9">
    <source>
        <dbReference type="SAM" id="MobiDB-lite"/>
    </source>
</evidence>
<protein>
    <recommendedName>
        <fullName evidence="2">Negative regulator of flagellin synthesis</fullName>
    </recommendedName>
    <alternativeName>
        <fullName evidence="8">Anti-sigma-28 factor</fullName>
    </alternativeName>
</protein>
<evidence type="ECO:0000256" key="1">
    <source>
        <dbReference type="ARBA" id="ARBA00005322"/>
    </source>
</evidence>
<feature type="region of interest" description="Disordered" evidence="9">
    <location>
        <begin position="1"/>
        <end position="42"/>
    </location>
</feature>
<keyword evidence="3" id="KW-0678">Repressor</keyword>
<evidence type="ECO:0000313" key="12">
    <source>
        <dbReference type="Proteomes" id="UP000292039"/>
    </source>
</evidence>
<dbReference type="GO" id="GO:0044781">
    <property type="term" value="P:bacterial-type flagellum organization"/>
    <property type="evidence" value="ECO:0007669"/>
    <property type="project" value="UniProtKB-KW"/>
</dbReference>
<evidence type="ECO:0000256" key="3">
    <source>
        <dbReference type="ARBA" id="ARBA00022491"/>
    </source>
</evidence>
<evidence type="ECO:0000259" key="10">
    <source>
        <dbReference type="Pfam" id="PF04316"/>
    </source>
</evidence>